<sequence>MQFLSISILIISIAFAACFVCGAFGGCFVSKQTAEPMQKTTRRSNGISMESGIGINGQKPNRKTQNFRKLKSKQELPNESNDREIRDLSQGPNMRDVINTAKFVKARKSSSKK</sequence>
<reference evidence="5" key="1">
    <citation type="submission" date="2022-11" db="UniProtKB">
        <authorList>
            <consortium name="WormBaseParasite"/>
        </authorList>
    </citation>
    <scope>IDENTIFICATION</scope>
</reference>
<evidence type="ECO:0000313" key="4">
    <source>
        <dbReference type="Proteomes" id="UP000887572"/>
    </source>
</evidence>
<organism evidence="4 5">
    <name type="scientific">Globodera rostochiensis</name>
    <name type="common">Golden nematode worm</name>
    <name type="synonym">Heterodera rostochiensis</name>
    <dbReference type="NCBI Taxonomy" id="31243"/>
    <lineage>
        <taxon>Eukaryota</taxon>
        <taxon>Metazoa</taxon>
        <taxon>Ecdysozoa</taxon>
        <taxon>Nematoda</taxon>
        <taxon>Chromadorea</taxon>
        <taxon>Rhabditida</taxon>
        <taxon>Tylenchina</taxon>
        <taxon>Tylenchomorpha</taxon>
        <taxon>Tylenchoidea</taxon>
        <taxon>Heteroderidae</taxon>
        <taxon>Heteroderinae</taxon>
        <taxon>Globodera</taxon>
    </lineage>
</organism>
<evidence type="ECO:0000256" key="1">
    <source>
        <dbReference type="SAM" id="MobiDB-lite"/>
    </source>
</evidence>
<dbReference type="Proteomes" id="UP000887572">
    <property type="component" value="Unplaced"/>
</dbReference>
<evidence type="ECO:0000313" key="5">
    <source>
        <dbReference type="WBParaSite" id="Gr19_v10_g17828.t1"/>
    </source>
</evidence>
<keyword evidence="3" id="KW-0732">Signal</keyword>
<feature type="region of interest" description="Disordered" evidence="1">
    <location>
        <begin position="35"/>
        <end position="93"/>
    </location>
</feature>
<keyword evidence="2" id="KW-1133">Transmembrane helix</keyword>
<protein>
    <submittedName>
        <fullName evidence="5">Secreted protein</fullName>
    </submittedName>
</protein>
<feature type="chain" id="PRO_5037617197" evidence="3">
    <location>
        <begin position="17"/>
        <end position="113"/>
    </location>
</feature>
<feature type="signal peptide" evidence="3">
    <location>
        <begin position="1"/>
        <end position="16"/>
    </location>
</feature>
<feature type="compositionally biased region" description="Polar residues" evidence="1">
    <location>
        <begin position="35"/>
        <end position="48"/>
    </location>
</feature>
<feature type="transmembrane region" description="Helical" evidence="2">
    <location>
        <begin position="6"/>
        <end position="29"/>
    </location>
</feature>
<keyword evidence="2" id="KW-0472">Membrane</keyword>
<dbReference type="WBParaSite" id="Gr19_v10_g17828.t1">
    <property type="protein sequence ID" value="Gr19_v10_g17828.t1"/>
    <property type="gene ID" value="Gr19_v10_g17828"/>
</dbReference>
<proteinExistence type="predicted"/>
<dbReference type="AlphaFoldDB" id="A0A914HJR3"/>
<name>A0A914HJR3_GLORO</name>
<keyword evidence="2" id="KW-0812">Transmembrane</keyword>
<feature type="compositionally biased region" description="Basic residues" evidence="1">
    <location>
        <begin position="60"/>
        <end position="71"/>
    </location>
</feature>
<keyword evidence="4" id="KW-1185">Reference proteome</keyword>
<accession>A0A914HJR3</accession>
<feature type="compositionally biased region" description="Basic and acidic residues" evidence="1">
    <location>
        <begin position="72"/>
        <end position="87"/>
    </location>
</feature>
<evidence type="ECO:0000256" key="3">
    <source>
        <dbReference type="SAM" id="SignalP"/>
    </source>
</evidence>
<evidence type="ECO:0000256" key="2">
    <source>
        <dbReference type="SAM" id="Phobius"/>
    </source>
</evidence>